<keyword evidence="5 6" id="KW-0472">Membrane</keyword>
<organism evidence="8 9">
    <name type="scientific">Artemisia annua</name>
    <name type="common">Sweet wormwood</name>
    <dbReference type="NCBI Taxonomy" id="35608"/>
    <lineage>
        <taxon>Eukaryota</taxon>
        <taxon>Viridiplantae</taxon>
        <taxon>Streptophyta</taxon>
        <taxon>Embryophyta</taxon>
        <taxon>Tracheophyta</taxon>
        <taxon>Spermatophyta</taxon>
        <taxon>Magnoliopsida</taxon>
        <taxon>eudicotyledons</taxon>
        <taxon>Gunneridae</taxon>
        <taxon>Pentapetalae</taxon>
        <taxon>asterids</taxon>
        <taxon>campanulids</taxon>
        <taxon>Asterales</taxon>
        <taxon>Asteraceae</taxon>
        <taxon>Asteroideae</taxon>
        <taxon>Anthemideae</taxon>
        <taxon>Artemisiinae</taxon>
        <taxon>Artemisia</taxon>
    </lineage>
</organism>
<dbReference type="SUPFAM" id="SSF103481">
    <property type="entry name" value="Multidrug resistance efflux transporter EmrE"/>
    <property type="match status" value="2"/>
</dbReference>
<name>A0A2U1PZW1_ARTAN</name>
<feature type="transmembrane region" description="Helical" evidence="6">
    <location>
        <begin position="208"/>
        <end position="230"/>
    </location>
</feature>
<dbReference type="GO" id="GO:0016020">
    <property type="term" value="C:membrane"/>
    <property type="evidence" value="ECO:0007669"/>
    <property type="project" value="UniProtKB-SubCell"/>
</dbReference>
<evidence type="ECO:0000256" key="6">
    <source>
        <dbReference type="RuleBase" id="RU363077"/>
    </source>
</evidence>
<feature type="transmembrane region" description="Helical" evidence="6">
    <location>
        <begin position="174"/>
        <end position="196"/>
    </location>
</feature>
<protein>
    <recommendedName>
        <fullName evidence="6">WAT1-related protein</fullName>
    </recommendedName>
</protein>
<gene>
    <name evidence="8" type="ORF">CTI12_AA091770</name>
</gene>
<keyword evidence="4 6" id="KW-1133">Transmembrane helix</keyword>
<evidence type="ECO:0000259" key="7">
    <source>
        <dbReference type="Pfam" id="PF00892"/>
    </source>
</evidence>
<comment type="similarity">
    <text evidence="2 6">Belongs to the drug/metabolite transporter (DMT) superfamily. Plant drug/metabolite exporter (P-DME) (TC 2.A.7.4) family.</text>
</comment>
<dbReference type="InterPro" id="IPR000620">
    <property type="entry name" value="EamA_dom"/>
</dbReference>
<reference evidence="8 9" key="1">
    <citation type="journal article" date="2018" name="Mol. Plant">
        <title>The genome of Artemisia annua provides insight into the evolution of Asteraceae family and artemisinin biosynthesis.</title>
        <authorList>
            <person name="Shen Q."/>
            <person name="Zhang L."/>
            <person name="Liao Z."/>
            <person name="Wang S."/>
            <person name="Yan T."/>
            <person name="Shi P."/>
            <person name="Liu M."/>
            <person name="Fu X."/>
            <person name="Pan Q."/>
            <person name="Wang Y."/>
            <person name="Lv Z."/>
            <person name="Lu X."/>
            <person name="Zhang F."/>
            <person name="Jiang W."/>
            <person name="Ma Y."/>
            <person name="Chen M."/>
            <person name="Hao X."/>
            <person name="Li L."/>
            <person name="Tang Y."/>
            <person name="Lv G."/>
            <person name="Zhou Y."/>
            <person name="Sun X."/>
            <person name="Brodelius P.E."/>
            <person name="Rose J.K.C."/>
            <person name="Tang K."/>
        </authorList>
    </citation>
    <scope>NUCLEOTIDE SEQUENCE [LARGE SCALE GENOMIC DNA]</scope>
    <source>
        <strain evidence="9">cv. Huhao1</strain>
        <tissue evidence="8">Leaf</tissue>
    </source>
</reference>
<feature type="transmembrane region" description="Helical" evidence="6">
    <location>
        <begin position="78"/>
        <end position="100"/>
    </location>
</feature>
<proteinExistence type="inferred from homology"/>
<feature type="domain" description="EamA" evidence="7">
    <location>
        <begin position="18"/>
        <end position="157"/>
    </location>
</feature>
<feature type="transmembrane region" description="Helical" evidence="6">
    <location>
        <begin position="299"/>
        <end position="316"/>
    </location>
</feature>
<feature type="transmembrane region" description="Helical" evidence="6">
    <location>
        <begin position="242"/>
        <end position="265"/>
    </location>
</feature>
<comment type="subcellular location">
    <subcellularLocation>
        <location evidence="1 6">Membrane</location>
        <topology evidence="1 6">Multi-pass membrane protein</topology>
    </subcellularLocation>
</comment>
<keyword evidence="9" id="KW-1185">Reference proteome</keyword>
<dbReference type="GO" id="GO:0022857">
    <property type="term" value="F:transmembrane transporter activity"/>
    <property type="evidence" value="ECO:0007669"/>
    <property type="project" value="InterPro"/>
</dbReference>
<evidence type="ECO:0000256" key="3">
    <source>
        <dbReference type="ARBA" id="ARBA00022692"/>
    </source>
</evidence>
<dbReference type="Proteomes" id="UP000245207">
    <property type="component" value="Unassembled WGS sequence"/>
</dbReference>
<accession>A0A2U1PZW1</accession>
<evidence type="ECO:0000256" key="4">
    <source>
        <dbReference type="ARBA" id="ARBA00022989"/>
    </source>
</evidence>
<dbReference type="PANTHER" id="PTHR31218">
    <property type="entry name" value="WAT1-RELATED PROTEIN"/>
    <property type="match status" value="1"/>
</dbReference>
<evidence type="ECO:0000313" key="8">
    <source>
        <dbReference type="EMBL" id="PWA91310.1"/>
    </source>
</evidence>
<feature type="transmembrane region" description="Helical" evidence="6">
    <location>
        <begin position="12"/>
        <end position="32"/>
    </location>
</feature>
<dbReference type="EMBL" id="PKPP01000556">
    <property type="protein sequence ID" value="PWA91310.1"/>
    <property type="molecule type" value="Genomic_DNA"/>
</dbReference>
<dbReference type="Pfam" id="PF00892">
    <property type="entry name" value="EamA"/>
    <property type="match status" value="1"/>
</dbReference>
<comment type="caution">
    <text evidence="8">The sequence shown here is derived from an EMBL/GenBank/DDBJ whole genome shotgun (WGS) entry which is preliminary data.</text>
</comment>
<keyword evidence="3 6" id="KW-0812">Transmembrane</keyword>
<sequence length="356" mass="38790">MGSASRICYKDILPFASMVLIECIIVGGNTLFKSATSQDINSYVFTTYVFIVGFMFLVPCAFIVFIRQRRLNIPPLKVSIVVKLFVLSLIGYFSQIFGYVGIKYSSPTLSSVMSNLAPAFTFILAFFFRMEKLNLRSNTSQAKIVGTVVSISGALVATLYNGTPVTVSSDSSSLYWIIGGILLASQNFLLSFVLVSQAQIMMLYPVELMVVFVFGLSGLIVAAFAGLIMVRDLDSWKLKPDMMLASIIYMGISTGFLNVLIQVWALRLKGPVYVAMFKPFSIVVAVVMGVIFLGDSLHLGSVIGGIIISIGFYAVLWGKAKEDNGACYKEASASGGTETTPLLQDNAIEPRFDPEN</sequence>
<evidence type="ECO:0000256" key="5">
    <source>
        <dbReference type="ARBA" id="ARBA00023136"/>
    </source>
</evidence>
<evidence type="ECO:0000256" key="2">
    <source>
        <dbReference type="ARBA" id="ARBA00007635"/>
    </source>
</evidence>
<dbReference type="InterPro" id="IPR037185">
    <property type="entry name" value="EmrE-like"/>
</dbReference>
<feature type="transmembrane region" description="Helical" evidence="6">
    <location>
        <begin position="272"/>
        <end position="293"/>
    </location>
</feature>
<feature type="transmembrane region" description="Helical" evidence="6">
    <location>
        <begin position="112"/>
        <end position="130"/>
    </location>
</feature>
<evidence type="ECO:0000256" key="1">
    <source>
        <dbReference type="ARBA" id="ARBA00004141"/>
    </source>
</evidence>
<feature type="transmembrane region" description="Helical" evidence="6">
    <location>
        <begin position="142"/>
        <end position="162"/>
    </location>
</feature>
<dbReference type="OrthoDB" id="1727045at2759"/>
<feature type="transmembrane region" description="Helical" evidence="6">
    <location>
        <begin position="44"/>
        <end position="66"/>
    </location>
</feature>
<evidence type="ECO:0000313" key="9">
    <source>
        <dbReference type="Proteomes" id="UP000245207"/>
    </source>
</evidence>
<dbReference type="InterPro" id="IPR030184">
    <property type="entry name" value="WAT1-related"/>
</dbReference>
<dbReference type="AlphaFoldDB" id="A0A2U1PZW1"/>